<dbReference type="OrthoDB" id="4484751at2"/>
<dbReference type="InterPro" id="IPR020846">
    <property type="entry name" value="MFS_dom"/>
</dbReference>
<dbReference type="RefSeq" id="WP_090798328.1">
    <property type="nucleotide sequence ID" value="NZ_BOND01000004.1"/>
</dbReference>
<reference evidence="8" key="1">
    <citation type="submission" date="2016-10" db="EMBL/GenBank/DDBJ databases">
        <authorList>
            <person name="Varghese N."/>
            <person name="Submissions S."/>
        </authorList>
    </citation>
    <scope>NUCLEOTIDE SEQUENCE [LARGE SCALE GENOMIC DNA]</scope>
    <source>
        <strain evidence="8">DSM 44718</strain>
    </source>
</reference>
<dbReference type="PANTHER" id="PTHR42718:SF35">
    <property type="entry name" value="BLL0718 PROTEIN"/>
    <property type="match status" value="1"/>
</dbReference>
<evidence type="ECO:0000256" key="2">
    <source>
        <dbReference type="ARBA" id="ARBA00022692"/>
    </source>
</evidence>
<dbReference type="PANTHER" id="PTHR42718">
    <property type="entry name" value="MAJOR FACILITATOR SUPERFAMILY MULTIDRUG TRANSPORTER MFSC"/>
    <property type="match status" value="1"/>
</dbReference>
<dbReference type="Pfam" id="PF07690">
    <property type="entry name" value="MFS_1"/>
    <property type="match status" value="1"/>
</dbReference>
<evidence type="ECO:0000256" key="1">
    <source>
        <dbReference type="ARBA" id="ARBA00004651"/>
    </source>
</evidence>
<evidence type="ECO:0000256" key="4">
    <source>
        <dbReference type="ARBA" id="ARBA00023136"/>
    </source>
</evidence>
<feature type="transmembrane region" description="Helical" evidence="5">
    <location>
        <begin position="336"/>
        <end position="355"/>
    </location>
</feature>
<comment type="subcellular location">
    <subcellularLocation>
        <location evidence="1">Cell membrane</location>
        <topology evidence="1">Multi-pass membrane protein</topology>
    </subcellularLocation>
</comment>
<feature type="transmembrane region" description="Helical" evidence="5">
    <location>
        <begin position="47"/>
        <end position="66"/>
    </location>
</feature>
<dbReference type="Gene3D" id="1.20.1250.20">
    <property type="entry name" value="MFS general substrate transporter like domains"/>
    <property type="match status" value="2"/>
</dbReference>
<dbReference type="PRINTS" id="PR01035">
    <property type="entry name" value="TCRTETA"/>
</dbReference>
<dbReference type="InterPro" id="IPR001958">
    <property type="entry name" value="Tet-R_TetA/multi-R_MdtG-like"/>
</dbReference>
<organism evidence="7 8">
    <name type="scientific">Asanoa ishikariensis</name>
    <dbReference type="NCBI Taxonomy" id="137265"/>
    <lineage>
        <taxon>Bacteria</taxon>
        <taxon>Bacillati</taxon>
        <taxon>Actinomycetota</taxon>
        <taxon>Actinomycetes</taxon>
        <taxon>Micromonosporales</taxon>
        <taxon>Micromonosporaceae</taxon>
        <taxon>Asanoa</taxon>
    </lineage>
</organism>
<evidence type="ECO:0000313" key="7">
    <source>
        <dbReference type="EMBL" id="SDZ44736.1"/>
    </source>
</evidence>
<feature type="transmembrane region" description="Helical" evidence="5">
    <location>
        <begin position="12"/>
        <end position="35"/>
    </location>
</feature>
<keyword evidence="4 5" id="KW-0472">Membrane</keyword>
<dbReference type="InterPro" id="IPR011701">
    <property type="entry name" value="MFS"/>
</dbReference>
<dbReference type="GO" id="GO:0022857">
    <property type="term" value="F:transmembrane transporter activity"/>
    <property type="evidence" value="ECO:0007669"/>
    <property type="project" value="InterPro"/>
</dbReference>
<feature type="transmembrane region" description="Helical" evidence="5">
    <location>
        <begin position="435"/>
        <end position="454"/>
    </location>
</feature>
<proteinExistence type="predicted"/>
<protein>
    <submittedName>
        <fullName evidence="7">Major Facilitator Superfamily protein</fullName>
    </submittedName>
</protein>
<feature type="transmembrane region" description="Helical" evidence="5">
    <location>
        <begin position="78"/>
        <end position="97"/>
    </location>
</feature>
<keyword evidence="3 5" id="KW-1133">Transmembrane helix</keyword>
<dbReference type="STRING" id="137265.SAMN05421684_5141"/>
<feature type="domain" description="Major facilitator superfamily (MFS) profile" evidence="6">
    <location>
        <begin position="12"/>
        <end position="458"/>
    </location>
</feature>
<evidence type="ECO:0000313" key="8">
    <source>
        <dbReference type="Proteomes" id="UP000199632"/>
    </source>
</evidence>
<feature type="transmembrane region" description="Helical" evidence="5">
    <location>
        <begin position="195"/>
        <end position="215"/>
    </location>
</feature>
<evidence type="ECO:0000259" key="6">
    <source>
        <dbReference type="PROSITE" id="PS50850"/>
    </source>
</evidence>
<keyword evidence="2 5" id="KW-0812">Transmembrane</keyword>
<dbReference type="Proteomes" id="UP000199632">
    <property type="component" value="Unassembled WGS sequence"/>
</dbReference>
<dbReference type="InterPro" id="IPR036259">
    <property type="entry name" value="MFS_trans_sf"/>
</dbReference>
<feature type="transmembrane region" description="Helical" evidence="5">
    <location>
        <begin position="103"/>
        <end position="123"/>
    </location>
</feature>
<evidence type="ECO:0000256" key="3">
    <source>
        <dbReference type="ARBA" id="ARBA00022989"/>
    </source>
</evidence>
<feature type="transmembrane region" description="Helical" evidence="5">
    <location>
        <begin position="163"/>
        <end position="183"/>
    </location>
</feature>
<dbReference type="AlphaFoldDB" id="A0A1H3T383"/>
<dbReference type="PROSITE" id="PS50850">
    <property type="entry name" value="MFS"/>
    <property type="match status" value="1"/>
</dbReference>
<sequence length="485" mass="49908">MPAHEKRDTRLILPVLLLGVVSYALIQSLIAPVLPVIQQDLGTTQSTVTWVLTANLLSASIFTPILGRLGDRAGKDKVLLVALIALAAGALISAVAPNIFVMLVGRALSGVGGGVLPLAFGIVRDELPRERVAPAVGLIAALLAIGAGLGIVLAGPIVDLLGYRALFWLPAIAVVIAAVTTYFRIPASQSRAPGRFSWTASALLALWLVSLLVALTEAASWGWGSLRVLGLLAAAVVLLVTWVVLETRSASPLIDMRMMRAPAVWTTNLVALLFGIGMYGLMGFLPAFMQTSPSLGYGFGASVTRAGLLMLPLSVTMFVSGLAAPRLTHRYGAKGVLVGGTVFAVGSFALLTLAHGQQWQILVSMALLGIGFGAAFATMSNVIVAAVPAHQTGAANGMNANIRSIGGAMGAAVMASIVGAHVLPSGLPTERGYSIGFAVLGLACVGAALAALLVPRNHQHVAALPLRDEESYAEAAVVGVPGLAR</sequence>
<feature type="transmembrane region" description="Helical" evidence="5">
    <location>
        <begin position="221"/>
        <end position="245"/>
    </location>
</feature>
<evidence type="ECO:0000256" key="5">
    <source>
        <dbReference type="SAM" id="Phobius"/>
    </source>
</evidence>
<dbReference type="EMBL" id="FNQB01000003">
    <property type="protein sequence ID" value="SDZ44736.1"/>
    <property type="molecule type" value="Genomic_DNA"/>
</dbReference>
<feature type="transmembrane region" description="Helical" evidence="5">
    <location>
        <begin position="361"/>
        <end position="384"/>
    </location>
</feature>
<name>A0A1H3T383_9ACTN</name>
<dbReference type="CDD" id="cd17504">
    <property type="entry name" value="MFS_MMR_MDR_like"/>
    <property type="match status" value="1"/>
</dbReference>
<feature type="transmembrane region" description="Helical" evidence="5">
    <location>
        <begin position="135"/>
        <end position="157"/>
    </location>
</feature>
<gene>
    <name evidence="7" type="ORF">SAMN05421684_5141</name>
</gene>
<accession>A0A1H3T383</accession>
<dbReference type="SUPFAM" id="SSF103473">
    <property type="entry name" value="MFS general substrate transporter"/>
    <property type="match status" value="2"/>
</dbReference>
<dbReference type="GO" id="GO:0005886">
    <property type="term" value="C:plasma membrane"/>
    <property type="evidence" value="ECO:0007669"/>
    <property type="project" value="UniProtKB-SubCell"/>
</dbReference>
<keyword evidence="8" id="KW-1185">Reference proteome</keyword>
<feature type="transmembrane region" description="Helical" evidence="5">
    <location>
        <begin position="265"/>
        <end position="286"/>
    </location>
</feature>
<feature type="transmembrane region" description="Helical" evidence="5">
    <location>
        <begin position="405"/>
        <end position="423"/>
    </location>
</feature>
<feature type="transmembrane region" description="Helical" evidence="5">
    <location>
        <begin position="306"/>
        <end position="324"/>
    </location>
</feature>